<evidence type="ECO:0000313" key="3">
    <source>
        <dbReference type="Proteomes" id="UP000324222"/>
    </source>
</evidence>
<evidence type="ECO:0000256" key="1">
    <source>
        <dbReference type="SAM" id="MobiDB-lite"/>
    </source>
</evidence>
<feature type="region of interest" description="Disordered" evidence="1">
    <location>
        <begin position="1"/>
        <end position="23"/>
    </location>
</feature>
<dbReference type="EMBL" id="VSRR010001474">
    <property type="protein sequence ID" value="MPC25519.1"/>
    <property type="molecule type" value="Genomic_DNA"/>
</dbReference>
<accession>A0A5B7DWR0</accession>
<evidence type="ECO:0000313" key="2">
    <source>
        <dbReference type="EMBL" id="MPC25519.1"/>
    </source>
</evidence>
<organism evidence="2 3">
    <name type="scientific">Portunus trituberculatus</name>
    <name type="common">Swimming crab</name>
    <name type="synonym">Neptunus trituberculatus</name>
    <dbReference type="NCBI Taxonomy" id="210409"/>
    <lineage>
        <taxon>Eukaryota</taxon>
        <taxon>Metazoa</taxon>
        <taxon>Ecdysozoa</taxon>
        <taxon>Arthropoda</taxon>
        <taxon>Crustacea</taxon>
        <taxon>Multicrustacea</taxon>
        <taxon>Malacostraca</taxon>
        <taxon>Eumalacostraca</taxon>
        <taxon>Eucarida</taxon>
        <taxon>Decapoda</taxon>
        <taxon>Pleocyemata</taxon>
        <taxon>Brachyura</taxon>
        <taxon>Eubrachyura</taxon>
        <taxon>Portunoidea</taxon>
        <taxon>Portunidae</taxon>
        <taxon>Portuninae</taxon>
        <taxon>Portunus</taxon>
    </lineage>
</organism>
<comment type="caution">
    <text evidence="2">The sequence shown here is derived from an EMBL/GenBank/DDBJ whole genome shotgun (WGS) entry which is preliminary data.</text>
</comment>
<dbReference type="AlphaFoldDB" id="A0A5B7DWR0"/>
<sequence length="123" mass="13411">MLLPLPQEREGSLTAAQPSPGQGSLECMWRCDSRLYRAAARWRCADRTFAAANRGRLTNQHSPAQPPCALQPSCVEIKHAYRSVAEFDIASRALPTNCLAAEEKTGSAASLNHDSVTRTLMQA</sequence>
<dbReference type="Proteomes" id="UP000324222">
    <property type="component" value="Unassembled WGS sequence"/>
</dbReference>
<gene>
    <name evidence="2" type="ORF">E2C01_018636</name>
</gene>
<reference evidence="2 3" key="1">
    <citation type="submission" date="2019-05" db="EMBL/GenBank/DDBJ databases">
        <title>Another draft genome of Portunus trituberculatus and its Hox gene families provides insights of decapod evolution.</title>
        <authorList>
            <person name="Jeong J.-H."/>
            <person name="Song I."/>
            <person name="Kim S."/>
            <person name="Choi T."/>
            <person name="Kim D."/>
            <person name="Ryu S."/>
            <person name="Kim W."/>
        </authorList>
    </citation>
    <scope>NUCLEOTIDE SEQUENCE [LARGE SCALE GENOMIC DNA]</scope>
    <source>
        <tissue evidence="2">Muscle</tissue>
    </source>
</reference>
<keyword evidence="3" id="KW-1185">Reference proteome</keyword>
<protein>
    <submittedName>
        <fullName evidence="2">Uncharacterized protein</fullName>
    </submittedName>
</protein>
<name>A0A5B7DWR0_PORTR</name>
<proteinExistence type="predicted"/>